<comment type="caution">
    <text evidence="1">The sequence shown here is derived from an EMBL/GenBank/DDBJ whole genome shotgun (WGS) entry which is preliminary data.</text>
</comment>
<sequence length="70" mass="8296">MGLKTVLYIPYKDFKEKLKLTRKYKKEGYYVEDWGDGIYCFKIDGYKRKGRGKNNGKIFKEVSSKDKTSI</sequence>
<gene>
    <name evidence="1" type="ORF">BBG48_008640</name>
</gene>
<evidence type="ECO:0000313" key="2">
    <source>
        <dbReference type="Proteomes" id="UP000093352"/>
    </source>
</evidence>
<proteinExistence type="predicted"/>
<dbReference type="EMBL" id="MBEW02000022">
    <property type="protein sequence ID" value="RDY20741.1"/>
    <property type="molecule type" value="Genomic_DNA"/>
</dbReference>
<keyword evidence="2" id="KW-1185">Reference proteome</keyword>
<organism evidence="1 2">
    <name type="scientific">Criibacterium bergeronii</name>
    <dbReference type="NCBI Taxonomy" id="1871336"/>
    <lineage>
        <taxon>Bacteria</taxon>
        <taxon>Bacillati</taxon>
        <taxon>Bacillota</taxon>
        <taxon>Clostridia</taxon>
        <taxon>Peptostreptococcales</taxon>
        <taxon>Filifactoraceae</taxon>
        <taxon>Criibacterium</taxon>
    </lineage>
</organism>
<name>A0A371IJU8_9FIRM</name>
<reference evidence="1 2" key="1">
    <citation type="journal article" date="2016" name="Genome Announc.">
        <title>Draft Genome Sequence of Criibacterium bergeronii gen. nov., sp. nov., Strain CCRI-22567T, Isolated from a Vaginal Sample from a Woman with Bacterial Vaginosis.</title>
        <authorList>
            <person name="Maheux A.F."/>
            <person name="Berube E."/>
            <person name="Boudreau D.K."/>
            <person name="Raymond F."/>
            <person name="Corbeil J."/>
            <person name="Roy P.H."/>
            <person name="Boissinot M."/>
            <person name="Omar R.F."/>
        </authorList>
    </citation>
    <scope>NUCLEOTIDE SEQUENCE [LARGE SCALE GENOMIC DNA]</scope>
    <source>
        <strain evidence="1 2">CCRI-22567</strain>
    </source>
</reference>
<dbReference type="RefSeq" id="WP_116170961.1">
    <property type="nucleotide sequence ID" value="NZ_MBEW02000022.1"/>
</dbReference>
<dbReference type="AlphaFoldDB" id="A0A371IJU8"/>
<protein>
    <submittedName>
        <fullName evidence="1">Uncharacterized protein</fullName>
    </submittedName>
</protein>
<accession>A0A371IJU8</accession>
<dbReference type="Proteomes" id="UP000093352">
    <property type="component" value="Unassembled WGS sequence"/>
</dbReference>
<evidence type="ECO:0000313" key="1">
    <source>
        <dbReference type="EMBL" id="RDY20741.1"/>
    </source>
</evidence>